<dbReference type="PANTHER" id="PTHR10783:SF46">
    <property type="entry name" value="PROTEIN ERD1 HOMOLOG 2"/>
    <property type="match status" value="1"/>
</dbReference>
<dbReference type="Proteomes" id="UP000002009">
    <property type="component" value="Chromosome 9"/>
</dbReference>
<keyword evidence="2 6" id="KW-0812">Transmembrane</keyword>
<protein>
    <recommendedName>
        <fullName evidence="7">EXS domain-containing protein</fullName>
    </recommendedName>
</protein>
<proteinExistence type="predicted"/>
<feature type="transmembrane region" description="Helical" evidence="6">
    <location>
        <begin position="12"/>
        <end position="29"/>
    </location>
</feature>
<evidence type="ECO:0000256" key="4">
    <source>
        <dbReference type="ARBA" id="ARBA00023136"/>
    </source>
</evidence>
<feature type="region of interest" description="Disordered" evidence="5">
    <location>
        <begin position="494"/>
        <end position="530"/>
    </location>
</feature>
<dbReference type="AlphaFoldDB" id="C1EBN5"/>
<dbReference type="PROSITE" id="PS51380">
    <property type="entry name" value="EXS"/>
    <property type="match status" value="1"/>
</dbReference>
<dbReference type="GO" id="GO:0005737">
    <property type="term" value="C:cytoplasm"/>
    <property type="evidence" value="ECO:0007669"/>
    <property type="project" value="TreeGrafter"/>
</dbReference>
<dbReference type="GO" id="GO:0016020">
    <property type="term" value="C:membrane"/>
    <property type="evidence" value="ECO:0007669"/>
    <property type="project" value="UniProtKB-SubCell"/>
</dbReference>
<keyword evidence="9" id="KW-1185">Reference proteome</keyword>
<gene>
    <name evidence="8" type="ORF">MICPUN_61133</name>
</gene>
<organism evidence="8 9">
    <name type="scientific">Micromonas commoda (strain RCC299 / NOUM17 / CCMP2709)</name>
    <name type="common">Picoplanktonic green alga</name>
    <dbReference type="NCBI Taxonomy" id="296587"/>
    <lineage>
        <taxon>Eukaryota</taxon>
        <taxon>Viridiplantae</taxon>
        <taxon>Chlorophyta</taxon>
        <taxon>Mamiellophyceae</taxon>
        <taxon>Mamiellales</taxon>
        <taxon>Mamiellaceae</taxon>
        <taxon>Micromonas</taxon>
    </lineage>
</organism>
<feature type="transmembrane region" description="Helical" evidence="6">
    <location>
        <begin position="99"/>
        <end position="120"/>
    </location>
</feature>
<reference evidence="8 9" key="1">
    <citation type="journal article" date="2009" name="Science">
        <title>Green evolution and dynamic adaptations revealed by genomes of the marine picoeukaryotes Micromonas.</title>
        <authorList>
            <person name="Worden A.Z."/>
            <person name="Lee J.H."/>
            <person name="Mock T."/>
            <person name="Rouze P."/>
            <person name="Simmons M.P."/>
            <person name="Aerts A.L."/>
            <person name="Allen A.E."/>
            <person name="Cuvelier M.L."/>
            <person name="Derelle E."/>
            <person name="Everett M.V."/>
            <person name="Foulon E."/>
            <person name="Grimwood J."/>
            <person name="Gundlach H."/>
            <person name="Henrissat B."/>
            <person name="Napoli C."/>
            <person name="McDonald S.M."/>
            <person name="Parker M.S."/>
            <person name="Rombauts S."/>
            <person name="Salamov A."/>
            <person name="Von Dassow P."/>
            <person name="Badger J.H."/>
            <person name="Coutinho P.M."/>
            <person name="Demir E."/>
            <person name="Dubchak I."/>
            <person name="Gentemann C."/>
            <person name="Eikrem W."/>
            <person name="Gready J.E."/>
            <person name="John U."/>
            <person name="Lanier W."/>
            <person name="Lindquist E.A."/>
            <person name="Lucas S."/>
            <person name="Mayer K.F."/>
            <person name="Moreau H."/>
            <person name="Not F."/>
            <person name="Otillar R."/>
            <person name="Panaud O."/>
            <person name="Pangilinan J."/>
            <person name="Paulsen I."/>
            <person name="Piegu B."/>
            <person name="Poliakov A."/>
            <person name="Robbens S."/>
            <person name="Schmutz J."/>
            <person name="Toulza E."/>
            <person name="Wyss T."/>
            <person name="Zelensky A."/>
            <person name="Zhou K."/>
            <person name="Armbrust E.V."/>
            <person name="Bhattacharya D."/>
            <person name="Goodenough U.W."/>
            <person name="Van de Peer Y."/>
            <person name="Grigoriev I.V."/>
        </authorList>
    </citation>
    <scope>NUCLEOTIDE SEQUENCE [LARGE SCALE GENOMIC DNA]</scope>
    <source>
        <strain evidence="9">RCC299 / NOUM17</strain>
    </source>
</reference>
<evidence type="ECO:0000259" key="7">
    <source>
        <dbReference type="PROSITE" id="PS51380"/>
    </source>
</evidence>
<dbReference type="RefSeq" id="XP_002504494.1">
    <property type="nucleotide sequence ID" value="XM_002504448.1"/>
</dbReference>
<evidence type="ECO:0000313" key="9">
    <source>
        <dbReference type="Proteomes" id="UP000002009"/>
    </source>
</evidence>
<dbReference type="PANTHER" id="PTHR10783">
    <property type="entry name" value="XENOTROPIC AND POLYTROPIC RETROVIRUS RECEPTOR 1-RELATED"/>
    <property type="match status" value="1"/>
</dbReference>
<evidence type="ECO:0000256" key="6">
    <source>
        <dbReference type="SAM" id="Phobius"/>
    </source>
</evidence>
<evidence type="ECO:0000256" key="3">
    <source>
        <dbReference type="ARBA" id="ARBA00022989"/>
    </source>
</evidence>
<dbReference type="InParanoid" id="C1EBN5"/>
<evidence type="ECO:0000313" key="8">
    <source>
        <dbReference type="EMBL" id="ACO65752.1"/>
    </source>
</evidence>
<feature type="domain" description="EXS" evidence="7">
    <location>
        <begin position="339"/>
        <end position="625"/>
    </location>
</feature>
<keyword evidence="4 6" id="KW-0472">Membrane</keyword>
<comment type="subcellular location">
    <subcellularLocation>
        <location evidence="1">Membrane</location>
        <topology evidence="1">Multi-pass membrane protein</topology>
    </subcellularLocation>
</comment>
<evidence type="ECO:0000256" key="1">
    <source>
        <dbReference type="ARBA" id="ARBA00004141"/>
    </source>
</evidence>
<dbReference type="OMA" id="MATICTW"/>
<dbReference type="EMBL" id="CP001329">
    <property type="protein sequence ID" value="ACO65752.1"/>
    <property type="molecule type" value="Genomic_DNA"/>
</dbReference>
<dbReference type="Pfam" id="PF03124">
    <property type="entry name" value="EXS"/>
    <property type="match status" value="1"/>
</dbReference>
<keyword evidence="3 6" id="KW-1133">Transmembrane helix</keyword>
<accession>C1EBN5</accession>
<evidence type="ECO:0000256" key="2">
    <source>
        <dbReference type="ARBA" id="ARBA00022692"/>
    </source>
</evidence>
<sequence>MGTAADRIANAAVVAGAALYVSLLAFAFMSTAGDAFLRGFMVDQTPANFVFVALTQVVGCAWLLAGTLRVFELSRGRVMARALLGHASWERPPVTARDVAVLASIGTKTVVGFIGLYSGLCWDESRDGAGSEKTCVGAVGSLFDGSPVVIEFFACVAVASLLVLPWPLPAHRARRAFLRVLWECLGYAFCFPAFGPFASKTTTDGDARDAAAMRRQNSVRERLLAAGGGGEGEVDETSSAMDVHENRNVLGHRNGNGNDPDRDDVASVADSVMTQSSPWWSERSPVDLAHVLVADALTSAGLMLWQGEFTACLFVTSSWSASRTPGVGVGKQGEQCAGFGNANSLLAKPIAIALPFWIRLWQCVAQARHAAKTKARPSGHVSSSARDSSTLHLLNAVKYASCLAVIGCSVCIQMAELDGIRRGVGAWHGTFWNVSEDAWWKTWICLLCLKTAFTFAWDVVVDWGLARVGCDGRAARVGCLCPCCDDGLDSDMDTDGGGGDSDDERYSGDADAAGDSPAPAPGAPNRRPRRYPPFLRKELLFVKPARYYAAVAFNLVGRTTWGLAISPHVCEGACVLSLGIVELVRRAAWTTLRVENEVIRTHAERRRRRRLGIRNAERYARAFRNSPLNRSRRVSSVTSIGNEIETPEPPASPASFVGTPASP</sequence>
<dbReference type="OrthoDB" id="9970435at2759"/>
<name>C1EBN5_MICCC</name>
<feature type="transmembrane region" description="Helical" evidence="6">
    <location>
        <begin position="180"/>
        <end position="198"/>
    </location>
</feature>
<dbReference type="GeneID" id="8246053"/>
<feature type="transmembrane region" description="Helical" evidence="6">
    <location>
        <begin position="148"/>
        <end position="168"/>
    </location>
</feature>
<feature type="transmembrane region" description="Helical" evidence="6">
    <location>
        <begin position="49"/>
        <end position="71"/>
    </location>
</feature>
<feature type="region of interest" description="Disordered" evidence="5">
    <location>
        <begin position="634"/>
        <end position="663"/>
    </location>
</feature>
<evidence type="ECO:0000256" key="5">
    <source>
        <dbReference type="SAM" id="MobiDB-lite"/>
    </source>
</evidence>
<dbReference type="InterPro" id="IPR004342">
    <property type="entry name" value="EXS_C"/>
</dbReference>
<dbReference type="KEGG" id="mis:MICPUN_61133"/>